<comment type="caution">
    <text evidence="2">The sequence shown here is derived from an EMBL/GenBank/DDBJ whole genome shotgun (WGS) entry which is preliminary data.</text>
</comment>
<sequence>MQRIVAVTTLLILTLAEPVLASPTPADAPKPRLALIIDDLGYDMMPREVAALPPEISVSVIPFTEFDTAVALSALSQHREVLLHLPMQSPAGTPQEPNSLTLSMTKAEMQSRIQEALYRVPQVVAVNNHMGSLLTQHKEPMHWLMELLESQNIGFVDSRTTPRTVAQRVAKEHGLANNRRHVFLDHYPNEAFILNQLELAIEQAKKRGTAVVIAHPLPVTLETLKAVLPKLLQEVELVPISAALRQ</sequence>
<feature type="chain" id="PRO_5046664828" evidence="1">
    <location>
        <begin position="22"/>
        <end position="246"/>
    </location>
</feature>
<dbReference type="SUPFAM" id="SSF88713">
    <property type="entry name" value="Glycoside hydrolase/deacetylase"/>
    <property type="match status" value="1"/>
</dbReference>
<gene>
    <name evidence="2" type="ORF">LRP49_12895</name>
</gene>
<dbReference type="Gene3D" id="3.20.20.370">
    <property type="entry name" value="Glycoside hydrolase/deacetylase"/>
    <property type="match status" value="1"/>
</dbReference>
<accession>A0ABT5QN94</accession>
<keyword evidence="1" id="KW-0732">Signal</keyword>
<dbReference type="EMBL" id="JAJUBB010000008">
    <property type="protein sequence ID" value="MDD1782069.1"/>
    <property type="molecule type" value="Genomic_DNA"/>
</dbReference>
<protein>
    <submittedName>
        <fullName evidence="2">Divergent polysaccharide deacetylase family protein</fullName>
    </submittedName>
</protein>
<dbReference type="CDD" id="cd10936">
    <property type="entry name" value="CE4_DAC2"/>
    <property type="match status" value="1"/>
</dbReference>
<name>A0ABT5QN94_9GAMM</name>
<keyword evidence="3" id="KW-1185">Reference proteome</keyword>
<dbReference type="PANTHER" id="PTHR30105">
    <property type="entry name" value="UNCHARACTERIZED YIBQ-RELATED"/>
    <property type="match status" value="1"/>
</dbReference>
<feature type="signal peptide" evidence="1">
    <location>
        <begin position="1"/>
        <end position="21"/>
    </location>
</feature>
<evidence type="ECO:0000256" key="1">
    <source>
        <dbReference type="SAM" id="SignalP"/>
    </source>
</evidence>
<proteinExistence type="predicted"/>
<dbReference type="RefSeq" id="WP_274142673.1">
    <property type="nucleotide sequence ID" value="NZ_JAJUBB010000008.1"/>
</dbReference>
<evidence type="ECO:0000313" key="2">
    <source>
        <dbReference type="EMBL" id="MDD1782069.1"/>
    </source>
</evidence>
<dbReference type="InterPro" id="IPR006837">
    <property type="entry name" value="Divergent_DAC"/>
</dbReference>
<organism evidence="2 3">
    <name type="scientific">Enterovibrio qingdaonensis</name>
    <dbReference type="NCBI Taxonomy" id="2899818"/>
    <lineage>
        <taxon>Bacteria</taxon>
        <taxon>Pseudomonadati</taxon>
        <taxon>Pseudomonadota</taxon>
        <taxon>Gammaproteobacteria</taxon>
        <taxon>Vibrionales</taxon>
        <taxon>Vibrionaceae</taxon>
        <taxon>Enterovibrio</taxon>
    </lineage>
</organism>
<dbReference type="PANTHER" id="PTHR30105:SF2">
    <property type="entry name" value="DIVERGENT POLYSACCHARIDE DEACETYLASE SUPERFAMILY"/>
    <property type="match status" value="1"/>
</dbReference>
<reference evidence="2" key="1">
    <citation type="submission" date="2021-12" db="EMBL/GenBank/DDBJ databases">
        <title>Enterovibrio ZSDZ35 sp. nov. and Enterovibrio ZSDZ42 sp. nov., isolated from coastal seawater in Qingdao.</title>
        <authorList>
            <person name="Zhang P."/>
        </authorList>
    </citation>
    <scope>NUCLEOTIDE SEQUENCE</scope>
    <source>
        <strain evidence="2">ZSDZ35</strain>
    </source>
</reference>
<evidence type="ECO:0000313" key="3">
    <source>
        <dbReference type="Proteomes" id="UP001149821"/>
    </source>
</evidence>
<dbReference type="Pfam" id="PF04748">
    <property type="entry name" value="Polysacc_deac_2"/>
    <property type="match status" value="1"/>
</dbReference>
<dbReference type="Proteomes" id="UP001149821">
    <property type="component" value="Unassembled WGS sequence"/>
</dbReference>
<dbReference type="InterPro" id="IPR011330">
    <property type="entry name" value="Glyco_hydro/deAcase_b/a-brl"/>
</dbReference>